<dbReference type="PROSITE" id="PS51891">
    <property type="entry name" value="CENP_V_GFA"/>
    <property type="match status" value="1"/>
</dbReference>
<dbReference type="PANTHER" id="PTHR33337">
    <property type="entry name" value="GFA DOMAIN-CONTAINING PROTEIN"/>
    <property type="match status" value="1"/>
</dbReference>
<keyword evidence="3" id="KW-0862">Zinc</keyword>
<dbReference type="InterPro" id="IPR006913">
    <property type="entry name" value="CENP-V/GFA"/>
</dbReference>
<evidence type="ECO:0000259" key="5">
    <source>
        <dbReference type="PROSITE" id="PS51891"/>
    </source>
</evidence>
<evidence type="ECO:0000256" key="3">
    <source>
        <dbReference type="ARBA" id="ARBA00022833"/>
    </source>
</evidence>
<evidence type="ECO:0000313" key="7">
    <source>
        <dbReference type="Proteomes" id="UP001596087"/>
    </source>
</evidence>
<feature type="domain" description="CENP-V/GFA" evidence="5">
    <location>
        <begin position="7"/>
        <end position="114"/>
    </location>
</feature>
<evidence type="ECO:0000256" key="2">
    <source>
        <dbReference type="ARBA" id="ARBA00022723"/>
    </source>
</evidence>
<dbReference type="Gene3D" id="3.90.1590.10">
    <property type="entry name" value="glutathione-dependent formaldehyde- activating enzyme (gfa)"/>
    <property type="match status" value="1"/>
</dbReference>
<protein>
    <submittedName>
        <fullName evidence="6">GFA family protein</fullName>
    </submittedName>
</protein>
<name>A0ABW0BGX1_9ACTN</name>
<comment type="caution">
    <text evidence="6">The sequence shown here is derived from an EMBL/GenBank/DDBJ whole genome shotgun (WGS) entry which is preliminary data.</text>
</comment>
<dbReference type="PANTHER" id="PTHR33337:SF39">
    <property type="entry name" value="DUF636 DOMAIN PROTEIN (AFU_ORTHOLOGUE AFUA_6G11530)"/>
    <property type="match status" value="1"/>
</dbReference>
<keyword evidence="2" id="KW-0479">Metal-binding</keyword>
<dbReference type="RefSeq" id="WP_378588937.1">
    <property type="nucleotide sequence ID" value="NZ_JBHSKD010000007.1"/>
</dbReference>
<reference evidence="7" key="1">
    <citation type="journal article" date="2019" name="Int. J. Syst. Evol. Microbiol.">
        <title>The Global Catalogue of Microorganisms (GCM) 10K type strain sequencing project: providing services to taxonomists for standard genome sequencing and annotation.</title>
        <authorList>
            <consortium name="The Broad Institute Genomics Platform"/>
            <consortium name="The Broad Institute Genome Sequencing Center for Infectious Disease"/>
            <person name="Wu L."/>
            <person name="Ma J."/>
        </authorList>
    </citation>
    <scope>NUCLEOTIDE SEQUENCE [LARGE SCALE GENOMIC DNA]</scope>
    <source>
        <strain evidence="7">DFY41</strain>
    </source>
</reference>
<dbReference type="EMBL" id="JBHSKD010000007">
    <property type="protein sequence ID" value="MFC5176541.1"/>
    <property type="molecule type" value="Genomic_DNA"/>
</dbReference>
<accession>A0ABW0BGX1</accession>
<organism evidence="6 7">
    <name type="scientific">Nocardioides taihuensis</name>
    <dbReference type="NCBI Taxonomy" id="1835606"/>
    <lineage>
        <taxon>Bacteria</taxon>
        <taxon>Bacillati</taxon>
        <taxon>Actinomycetota</taxon>
        <taxon>Actinomycetes</taxon>
        <taxon>Propionibacteriales</taxon>
        <taxon>Nocardioidaceae</taxon>
        <taxon>Nocardioides</taxon>
    </lineage>
</organism>
<proteinExistence type="inferred from homology"/>
<evidence type="ECO:0000256" key="4">
    <source>
        <dbReference type="ARBA" id="ARBA00023239"/>
    </source>
</evidence>
<keyword evidence="7" id="KW-1185">Reference proteome</keyword>
<dbReference type="Proteomes" id="UP001596087">
    <property type="component" value="Unassembled WGS sequence"/>
</dbReference>
<dbReference type="InterPro" id="IPR011057">
    <property type="entry name" value="Mss4-like_sf"/>
</dbReference>
<evidence type="ECO:0000256" key="1">
    <source>
        <dbReference type="ARBA" id="ARBA00005495"/>
    </source>
</evidence>
<comment type="similarity">
    <text evidence="1">Belongs to the Gfa family.</text>
</comment>
<dbReference type="Pfam" id="PF04828">
    <property type="entry name" value="GFA"/>
    <property type="match status" value="1"/>
</dbReference>
<evidence type="ECO:0000313" key="6">
    <source>
        <dbReference type="EMBL" id="MFC5176541.1"/>
    </source>
</evidence>
<gene>
    <name evidence="6" type="ORF">ACFPGP_07645</name>
</gene>
<dbReference type="SUPFAM" id="SSF51316">
    <property type="entry name" value="Mss4-like"/>
    <property type="match status" value="1"/>
</dbReference>
<sequence length="132" mass="14378">MSPEQVSTGGCLCGAVTYLVTGGLHDVVNCYCQRCRRFTGHYMAATPAAVADVTTDDPTLQLTWHPVDGAEYGFCRSCGASLFWRADASPETIWICAGSLEPPTGLSTVQAWWSSQASDYFTRPDVPERFTE</sequence>
<keyword evidence="4" id="KW-0456">Lyase</keyword>